<reference evidence="2" key="1">
    <citation type="submission" date="2023-03" db="EMBL/GenBank/DDBJ databases">
        <title>Massive genome expansion in bonnet fungi (Mycena s.s.) driven by repeated elements and novel gene families across ecological guilds.</title>
        <authorList>
            <consortium name="Lawrence Berkeley National Laboratory"/>
            <person name="Harder C.B."/>
            <person name="Miyauchi S."/>
            <person name="Viragh M."/>
            <person name="Kuo A."/>
            <person name="Thoen E."/>
            <person name="Andreopoulos B."/>
            <person name="Lu D."/>
            <person name="Skrede I."/>
            <person name="Drula E."/>
            <person name="Henrissat B."/>
            <person name="Morin E."/>
            <person name="Kohler A."/>
            <person name="Barry K."/>
            <person name="LaButti K."/>
            <person name="Morin E."/>
            <person name="Salamov A."/>
            <person name="Lipzen A."/>
            <person name="Mereny Z."/>
            <person name="Hegedus B."/>
            <person name="Baldrian P."/>
            <person name="Stursova M."/>
            <person name="Weitz H."/>
            <person name="Taylor A."/>
            <person name="Grigoriev I.V."/>
            <person name="Nagy L.G."/>
            <person name="Martin F."/>
            <person name="Kauserud H."/>
        </authorList>
    </citation>
    <scope>NUCLEOTIDE SEQUENCE</scope>
    <source>
        <strain evidence="2">CBHHK173m</strain>
    </source>
</reference>
<dbReference type="AlphaFoldDB" id="A0AAD6TWU3"/>
<dbReference type="EMBL" id="JARJCN010000055">
    <property type="protein sequence ID" value="KAJ7080395.1"/>
    <property type="molecule type" value="Genomic_DNA"/>
</dbReference>
<evidence type="ECO:0000313" key="3">
    <source>
        <dbReference type="Proteomes" id="UP001222325"/>
    </source>
</evidence>
<keyword evidence="3" id="KW-1185">Reference proteome</keyword>
<comment type="caution">
    <text evidence="2">The sequence shown here is derived from an EMBL/GenBank/DDBJ whole genome shotgun (WGS) entry which is preliminary data.</text>
</comment>
<feature type="region of interest" description="Disordered" evidence="1">
    <location>
        <begin position="1"/>
        <end position="28"/>
    </location>
</feature>
<feature type="compositionally biased region" description="Polar residues" evidence="1">
    <location>
        <begin position="129"/>
        <end position="142"/>
    </location>
</feature>
<organism evidence="2 3">
    <name type="scientific">Mycena belliarum</name>
    <dbReference type="NCBI Taxonomy" id="1033014"/>
    <lineage>
        <taxon>Eukaryota</taxon>
        <taxon>Fungi</taxon>
        <taxon>Dikarya</taxon>
        <taxon>Basidiomycota</taxon>
        <taxon>Agaricomycotina</taxon>
        <taxon>Agaricomycetes</taxon>
        <taxon>Agaricomycetidae</taxon>
        <taxon>Agaricales</taxon>
        <taxon>Marasmiineae</taxon>
        <taxon>Mycenaceae</taxon>
        <taxon>Mycena</taxon>
    </lineage>
</organism>
<evidence type="ECO:0000313" key="2">
    <source>
        <dbReference type="EMBL" id="KAJ7080395.1"/>
    </source>
</evidence>
<sequence>MPTFTFQSENEKHGAADTNIPPPAAPGTARYKKRLRWAEHTPASDKPALNARSTAAEVPLLHLKISPEQRVLIEAMYHCCPVADDTSDAPRIEDHIFGLDSGAQLQASAIMARHGLDANSRERRVGANRWSQQWSRRSDTPTSGTRKILYLCACGYDHRQRNTKYDRGEDTNGTQERRAGAPFTGCLAHAEITLRTDKILRIRGHFDHNDACKAALSISIA</sequence>
<proteinExistence type="predicted"/>
<gene>
    <name evidence="2" type="ORF">B0H15DRAFT_856996</name>
</gene>
<protein>
    <submittedName>
        <fullName evidence="2">Uncharacterized protein</fullName>
    </submittedName>
</protein>
<feature type="region of interest" description="Disordered" evidence="1">
    <location>
        <begin position="123"/>
        <end position="142"/>
    </location>
</feature>
<accession>A0AAD6TWU3</accession>
<dbReference type="Proteomes" id="UP001222325">
    <property type="component" value="Unassembled WGS sequence"/>
</dbReference>
<evidence type="ECO:0000256" key="1">
    <source>
        <dbReference type="SAM" id="MobiDB-lite"/>
    </source>
</evidence>
<name>A0AAD6TWU3_9AGAR</name>